<name>A0A7Y9LP03_9BURK</name>
<dbReference type="Gene3D" id="3.90.226.10">
    <property type="entry name" value="2-enoyl-CoA Hydratase, Chain A, domain 1"/>
    <property type="match status" value="1"/>
</dbReference>
<evidence type="ECO:0000256" key="2">
    <source>
        <dbReference type="ARBA" id="ARBA00023239"/>
    </source>
</evidence>
<dbReference type="InterPro" id="IPR001753">
    <property type="entry name" value="Enoyl-CoA_hydra/iso"/>
</dbReference>
<evidence type="ECO:0000313" key="4">
    <source>
        <dbReference type="EMBL" id="NYE85337.1"/>
    </source>
</evidence>
<reference evidence="4 5" key="1">
    <citation type="submission" date="2020-07" db="EMBL/GenBank/DDBJ databases">
        <title>Genomic Encyclopedia of Type Strains, Phase IV (KMG-V): Genome sequencing to study the core and pangenomes of soil and plant-associated prokaryotes.</title>
        <authorList>
            <person name="Whitman W."/>
        </authorList>
    </citation>
    <scope>NUCLEOTIDE SEQUENCE [LARGE SCALE GENOMIC DNA]</scope>
    <source>
        <strain evidence="4 5">SAS40</strain>
    </source>
</reference>
<dbReference type="PROSITE" id="PS00166">
    <property type="entry name" value="ENOYL_COA_HYDRATASE"/>
    <property type="match status" value="1"/>
</dbReference>
<organism evidence="4 5">
    <name type="scientific">Pigmentiphaga litoralis</name>
    <dbReference type="NCBI Taxonomy" id="516702"/>
    <lineage>
        <taxon>Bacteria</taxon>
        <taxon>Pseudomonadati</taxon>
        <taxon>Pseudomonadota</taxon>
        <taxon>Betaproteobacteria</taxon>
        <taxon>Burkholderiales</taxon>
        <taxon>Alcaligenaceae</taxon>
        <taxon>Pigmentiphaga</taxon>
    </lineage>
</organism>
<comment type="similarity">
    <text evidence="1 3">Belongs to the enoyl-CoA hydratase/isomerase family.</text>
</comment>
<dbReference type="InterPro" id="IPR018376">
    <property type="entry name" value="Enoyl-CoA_hyd/isom_CS"/>
</dbReference>
<protein>
    <submittedName>
        <fullName evidence="4">Enoyl-CoA hydratase/carnithine racemase</fullName>
    </submittedName>
</protein>
<comment type="caution">
    <text evidence="4">The sequence shown here is derived from an EMBL/GenBank/DDBJ whole genome shotgun (WGS) entry which is preliminary data.</text>
</comment>
<dbReference type="NCBIfam" id="NF004781">
    <property type="entry name" value="PRK06127.1"/>
    <property type="match status" value="1"/>
</dbReference>
<dbReference type="EMBL" id="JACBYR010000002">
    <property type="protein sequence ID" value="NYE85337.1"/>
    <property type="molecule type" value="Genomic_DNA"/>
</dbReference>
<evidence type="ECO:0000313" key="5">
    <source>
        <dbReference type="Proteomes" id="UP000542125"/>
    </source>
</evidence>
<dbReference type="SUPFAM" id="SSF52096">
    <property type="entry name" value="ClpP/crotonase"/>
    <property type="match status" value="1"/>
</dbReference>
<dbReference type="GO" id="GO:0016829">
    <property type="term" value="F:lyase activity"/>
    <property type="evidence" value="ECO:0007669"/>
    <property type="project" value="UniProtKB-KW"/>
</dbReference>
<accession>A0A7Y9LP03</accession>
<evidence type="ECO:0000256" key="1">
    <source>
        <dbReference type="ARBA" id="ARBA00005254"/>
    </source>
</evidence>
<dbReference type="GO" id="GO:0006635">
    <property type="term" value="P:fatty acid beta-oxidation"/>
    <property type="evidence" value="ECO:0007669"/>
    <property type="project" value="TreeGrafter"/>
</dbReference>
<dbReference type="PANTHER" id="PTHR11941">
    <property type="entry name" value="ENOYL-COA HYDRATASE-RELATED"/>
    <property type="match status" value="1"/>
</dbReference>
<dbReference type="RefSeq" id="WP_179589299.1">
    <property type="nucleotide sequence ID" value="NZ_JACBYR010000002.1"/>
</dbReference>
<sequence>MSQVDLTLTDGIAHITLSNPARYNAMSFGMWTSLGDIVESLVGRDDVRVLVLRGAGEKAFVSGADISEFETQRGSADAVEAYNAAVARAQNALTDFPLPVIANIHGVCMGGGIGLALACDLRYCARTSRFRMPAARLGLGYGFDGIRHTVDAIGAARTAELFYTASTFDGTEAERIGLVHRAHDADALDAEVHAVATAIAGNAPLTLRAAKLAIAHALRDPADRDAAAVDAAVDACFASADYIEGRRAFMEKRPPAFTGK</sequence>
<evidence type="ECO:0000256" key="3">
    <source>
        <dbReference type="RuleBase" id="RU003707"/>
    </source>
</evidence>
<dbReference type="InterPro" id="IPR014748">
    <property type="entry name" value="Enoyl-CoA_hydra_C"/>
</dbReference>
<dbReference type="PANTHER" id="PTHR11941:SF54">
    <property type="entry name" value="ENOYL-COA HYDRATASE, MITOCHONDRIAL"/>
    <property type="match status" value="1"/>
</dbReference>
<proteinExistence type="inferred from homology"/>
<dbReference type="AlphaFoldDB" id="A0A7Y9LP03"/>
<dbReference type="InterPro" id="IPR029045">
    <property type="entry name" value="ClpP/crotonase-like_dom_sf"/>
</dbReference>
<dbReference type="Gene3D" id="1.10.12.10">
    <property type="entry name" value="Lyase 2-enoyl-coa Hydratase, Chain A, domain 2"/>
    <property type="match status" value="1"/>
</dbReference>
<gene>
    <name evidence="4" type="ORF">FHW18_004644</name>
</gene>
<dbReference type="Proteomes" id="UP000542125">
    <property type="component" value="Unassembled WGS sequence"/>
</dbReference>
<dbReference type="Pfam" id="PF00378">
    <property type="entry name" value="ECH_1"/>
    <property type="match status" value="1"/>
</dbReference>
<keyword evidence="2" id="KW-0456">Lyase</keyword>
<dbReference type="CDD" id="cd06558">
    <property type="entry name" value="crotonase-like"/>
    <property type="match status" value="1"/>
</dbReference>
<keyword evidence="5" id="KW-1185">Reference proteome</keyword>